<dbReference type="InterPro" id="IPR036388">
    <property type="entry name" value="WH-like_DNA-bd_sf"/>
</dbReference>
<evidence type="ECO:0000256" key="1">
    <source>
        <dbReference type="ARBA" id="ARBA00023015"/>
    </source>
</evidence>
<dbReference type="InterPro" id="IPR000835">
    <property type="entry name" value="HTH_MarR-typ"/>
</dbReference>
<dbReference type="SUPFAM" id="SSF46785">
    <property type="entry name" value="Winged helix' DNA-binding domain"/>
    <property type="match status" value="1"/>
</dbReference>
<organism evidence="6 7">
    <name type="scientific">Brevibacillus reuszeri</name>
    <dbReference type="NCBI Taxonomy" id="54915"/>
    <lineage>
        <taxon>Bacteria</taxon>
        <taxon>Bacillati</taxon>
        <taxon>Bacillota</taxon>
        <taxon>Bacilli</taxon>
        <taxon>Bacillales</taxon>
        <taxon>Paenibacillaceae</taxon>
        <taxon>Brevibacillus</taxon>
    </lineage>
</organism>
<accession>A0A0K9YXG5</accession>
<dbReference type="SMART" id="SM00347">
    <property type="entry name" value="HTH_MARR"/>
    <property type="match status" value="1"/>
</dbReference>
<sequence>MNKPLHIRDLLKRLNKTFGTMATKELCKYGLTVPQLVVIRQIQCEPRTIGQISKAVDLSYSTVSGIIDRLEREQLVERVRDEKDRRVVWIRKTEKIVELFEKVDLLSGEYYKRSFHGFSEKDLDGIIHSLETLITKLEEIES</sequence>
<evidence type="ECO:0000313" key="8">
    <source>
        <dbReference type="Proteomes" id="UP000319578"/>
    </source>
</evidence>
<keyword evidence="1" id="KW-0805">Transcription regulation</keyword>
<comment type="caution">
    <text evidence="6">The sequence shown here is derived from an EMBL/GenBank/DDBJ whole genome shotgun (WGS) entry which is preliminary data.</text>
</comment>
<dbReference type="Gene3D" id="1.10.10.10">
    <property type="entry name" value="Winged helix-like DNA-binding domain superfamily/Winged helix DNA-binding domain"/>
    <property type="match status" value="1"/>
</dbReference>
<dbReference type="EMBL" id="BJON01000008">
    <property type="protein sequence ID" value="GED68255.1"/>
    <property type="molecule type" value="Genomic_DNA"/>
</dbReference>
<keyword evidence="2" id="KW-0238">DNA-binding</keyword>
<keyword evidence="8" id="KW-1185">Reference proteome</keyword>
<name>A0A0K9YXG5_9BACL</name>
<evidence type="ECO:0000313" key="5">
    <source>
        <dbReference type="EMBL" id="GED68255.1"/>
    </source>
</evidence>
<protein>
    <submittedName>
        <fullName evidence="6">Transcriptional regulator</fullName>
    </submittedName>
</protein>
<dbReference type="PATRIC" id="fig|54915.3.peg.6453"/>
<dbReference type="InterPro" id="IPR036390">
    <property type="entry name" value="WH_DNA-bd_sf"/>
</dbReference>
<dbReference type="Proteomes" id="UP000319578">
    <property type="component" value="Unassembled WGS sequence"/>
</dbReference>
<dbReference type="CDD" id="cd00090">
    <property type="entry name" value="HTH_ARSR"/>
    <property type="match status" value="1"/>
</dbReference>
<evidence type="ECO:0000259" key="4">
    <source>
        <dbReference type="PROSITE" id="PS50995"/>
    </source>
</evidence>
<evidence type="ECO:0000313" key="7">
    <source>
        <dbReference type="Proteomes" id="UP000036834"/>
    </source>
</evidence>
<dbReference type="InterPro" id="IPR011991">
    <property type="entry name" value="ArsR-like_HTH"/>
</dbReference>
<dbReference type="STRING" id="54915.ADS79_05250"/>
<reference evidence="6" key="2">
    <citation type="submission" date="2015-07" db="EMBL/GenBank/DDBJ databases">
        <title>MeaNS - Measles Nucleotide Surveillance Program.</title>
        <authorList>
            <person name="Tran T."/>
            <person name="Druce J."/>
        </authorList>
    </citation>
    <scope>NUCLEOTIDE SEQUENCE</scope>
    <source>
        <strain evidence="6">DSM 9887</strain>
    </source>
</reference>
<evidence type="ECO:0000256" key="3">
    <source>
        <dbReference type="ARBA" id="ARBA00023163"/>
    </source>
</evidence>
<reference evidence="7" key="1">
    <citation type="submission" date="2015-07" db="EMBL/GenBank/DDBJ databases">
        <title>Genome sequencing project for genomic taxonomy and phylogenomics of Bacillus-like bacteria.</title>
        <authorList>
            <person name="Liu B."/>
            <person name="Wang J."/>
            <person name="Zhu Y."/>
            <person name="Liu G."/>
            <person name="Chen Q."/>
            <person name="Chen Z."/>
            <person name="Lan J."/>
            <person name="Che J."/>
            <person name="Ge C."/>
            <person name="Shi H."/>
            <person name="Pan Z."/>
            <person name="Liu X."/>
        </authorList>
    </citation>
    <scope>NUCLEOTIDE SEQUENCE [LARGE SCALE GENOMIC DNA]</scope>
    <source>
        <strain evidence="7">DSM 9887</strain>
    </source>
</reference>
<proteinExistence type="predicted"/>
<dbReference type="RefSeq" id="WP_049737365.1">
    <property type="nucleotide sequence ID" value="NZ_BJON01000008.1"/>
</dbReference>
<dbReference type="GO" id="GO:0003700">
    <property type="term" value="F:DNA-binding transcription factor activity"/>
    <property type="evidence" value="ECO:0007669"/>
    <property type="project" value="InterPro"/>
</dbReference>
<dbReference type="PANTHER" id="PTHR42756">
    <property type="entry name" value="TRANSCRIPTIONAL REGULATOR, MARR"/>
    <property type="match status" value="1"/>
</dbReference>
<dbReference type="AlphaFoldDB" id="A0A0K9YXG5"/>
<gene>
    <name evidence="6" type="ORF">ADS79_05250</name>
    <name evidence="5" type="ORF">BRE01_19570</name>
</gene>
<reference evidence="5 8" key="3">
    <citation type="submission" date="2019-06" db="EMBL/GenBank/DDBJ databases">
        <title>Whole genome shotgun sequence of Brevibacillus reuszeri NBRC 15719.</title>
        <authorList>
            <person name="Hosoyama A."/>
            <person name="Uohara A."/>
            <person name="Ohji S."/>
            <person name="Ichikawa N."/>
        </authorList>
    </citation>
    <scope>NUCLEOTIDE SEQUENCE [LARGE SCALE GENOMIC DNA]</scope>
    <source>
        <strain evidence="5 8">NBRC 15719</strain>
    </source>
</reference>
<keyword evidence="3" id="KW-0804">Transcription</keyword>
<evidence type="ECO:0000256" key="2">
    <source>
        <dbReference type="ARBA" id="ARBA00023125"/>
    </source>
</evidence>
<feature type="domain" description="HTH marR-type" evidence="4">
    <location>
        <begin position="4"/>
        <end position="142"/>
    </location>
</feature>
<dbReference type="OrthoDB" id="49580at2"/>
<dbReference type="Proteomes" id="UP000036834">
    <property type="component" value="Unassembled WGS sequence"/>
</dbReference>
<dbReference type="EMBL" id="LGIQ01000005">
    <property type="protein sequence ID" value="KNB73368.1"/>
    <property type="molecule type" value="Genomic_DNA"/>
</dbReference>
<dbReference type="PANTHER" id="PTHR42756:SF1">
    <property type="entry name" value="TRANSCRIPTIONAL REPRESSOR OF EMRAB OPERON"/>
    <property type="match status" value="1"/>
</dbReference>
<dbReference type="GO" id="GO:0003677">
    <property type="term" value="F:DNA binding"/>
    <property type="evidence" value="ECO:0007669"/>
    <property type="project" value="UniProtKB-KW"/>
</dbReference>
<evidence type="ECO:0000313" key="6">
    <source>
        <dbReference type="EMBL" id="KNB73368.1"/>
    </source>
</evidence>
<dbReference type="Pfam" id="PF01047">
    <property type="entry name" value="MarR"/>
    <property type="match status" value="1"/>
</dbReference>
<dbReference type="PROSITE" id="PS50995">
    <property type="entry name" value="HTH_MARR_2"/>
    <property type="match status" value="1"/>
</dbReference>